<keyword evidence="2" id="KW-1185">Reference proteome</keyword>
<comment type="caution">
    <text evidence="1">The sequence shown here is derived from an EMBL/GenBank/DDBJ whole genome shotgun (WGS) entry which is preliminary data.</text>
</comment>
<reference evidence="1 2" key="1">
    <citation type="journal article" date="2015" name="Genome Biol.">
        <title>Comparative genomics of Steinernema reveals deeply conserved gene regulatory networks.</title>
        <authorList>
            <person name="Dillman A.R."/>
            <person name="Macchietto M."/>
            <person name="Porter C.F."/>
            <person name="Rogers A."/>
            <person name="Williams B."/>
            <person name="Antoshechkin I."/>
            <person name="Lee M.M."/>
            <person name="Goodwin Z."/>
            <person name="Lu X."/>
            <person name="Lewis E.E."/>
            <person name="Goodrich-Blair H."/>
            <person name="Stock S.P."/>
            <person name="Adams B.J."/>
            <person name="Sternberg P.W."/>
            <person name="Mortazavi A."/>
        </authorList>
    </citation>
    <scope>NUCLEOTIDE SEQUENCE [LARGE SCALE GENOMIC DNA]</scope>
    <source>
        <strain evidence="1 2">ALL</strain>
    </source>
</reference>
<sequence length="248" mass="29074">MGLRIFNYIVRINADEESRLQIKIRLLAILLHAKKSFFTISDKAQPCSAKGYAIDLHREKETKHNFYTLCKGLYYDGEYLDQAYSADFVGLRRFNYIGEPRQARKHVLRSLITKWDTLHRYLRRLAKTEDPKYKFNLALERWKMAPSEANKTRVFEALFSKRIKTLQKLVTDYFSWPDEESLAKIEGYRRRRGFSKALITILASEWRETASGLHDMASSDEAKEFYKSLSDPNAITLHKPQSATMETE</sequence>
<evidence type="ECO:0000313" key="2">
    <source>
        <dbReference type="Proteomes" id="UP000298663"/>
    </source>
</evidence>
<organism evidence="1 2">
    <name type="scientific">Steinernema carpocapsae</name>
    <name type="common">Entomopathogenic nematode</name>
    <dbReference type="NCBI Taxonomy" id="34508"/>
    <lineage>
        <taxon>Eukaryota</taxon>
        <taxon>Metazoa</taxon>
        <taxon>Ecdysozoa</taxon>
        <taxon>Nematoda</taxon>
        <taxon>Chromadorea</taxon>
        <taxon>Rhabditida</taxon>
        <taxon>Tylenchina</taxon>
        <taxon>Panagrolaimomorpha</taxon>
        <taxon>Strongyloidoidea</taxon>
        <taxon>Steinernematidae</taxon>
        <taxon>Steinernema</taxon>
    </lineage>
</organism>
<dbReference type="Proteomes" id="UP000298663">
    <property type="component" value="Unassembled WGS sequence"/>
</dbReference>
<name>A0A4U5LV60_STECR</name>
<protein>
    <submittedName>
        <fullName evidence="1">Uncharacterized protein</fullName>
    </submittedName>
</protein>
<dbReference type="AlphaFoldDB" id="A0A4U5LV60"/>
<gene>
    <name evidence="1" type="ORF">L596_029616</name>
</gene>
<dbReference type="EMBL" id="AZBU02000012">
    <property type="protein sequence ID" value="TKR60024.1"/>
    <property type="molecule type" value="Genomic_DNA"/>
</dbReference>
<proteinExistence type="predicted"/>
<accession>A0A4U5LV60</accession>
<evidence type="ECO:0000313" key="1">
    <source>
        <dbReference type="EMBL" id="TKR60024.1"/>
    </source>
</evidence>
<reference evidence="1 2" key="2">
    <citation type="journal article" date="2019" name="G3 (Bethesda)">
        <title>Hybrid Assembly of the Genome of the Entomopathogenic Nematode Steinernema carpocapsae Identifies the X-Chromosome.</title>
        <authorList>
            <person name="Serra L."/>
            <person name="Macchietto M."/>
            <person name="Macias-Munoz A."/>
            <person name="McGill C.J."/>
            <person name="Rodriguez I.M."/>
            <person name="Rodriguez B."/>
            <person name="Murad R."/>
            <person name="Mortazavi A."/>
        </authorList>
    </citation>
    <scope>NUCLEOTIDE SEQUENCE [LARGE SCALE GENOMIC DNA]</scope>
    <source>
        <strain evidence="1 2">ALL</strain>
    </source>
</reference>